<dbReference type="OrthoDB" id="9919014at2"/>
<protein>
    <submittedName>
        <fullName evidence="1">Uncharacterized protein</fullName>
    </submittedName>
</protein>
<accession>A0A418M657</accession>
<gene>
    <name evidence="1" type="ORF">DYU11_18550</name>
</gene>
<dbReference type="AlphaFoldDB" id="A0A418M657"/>
<evidence type="ECO:0000313" key="2">
    <source>
        <dbReference type="Proteomes" id="UP000283523"/>
    </source>
</evidence>
<dbReference type="Proteomes" id="UP000283523">
    <property type="component" value="Unassembled WGS sequence"/>
</dbReference>
<name>A0A418M657_9BACT</name>
<dbReference type="RefSeq" id="WP_119669201.1">
    <property type="nucleotide sequence ID" value="NZ_QXED01000005.1"/>
</dbReference>
<sequence length="83" mass="9273">MYKLIVNHSGLLSACPTNRQYLSGGYIGEPHMKVFSVSIDNATYNDLYTNRDRAYVLGDGLPAMQELPGRVYYQVEVGVLTKV</sequence>
<dbReference type="EMBL" id="QXED01000005">
    <property type="protein sequence ID" value="RIV21407.1"/>
    <property type="molecule type" value="Genomic_DNA"/>
</dbReference>
<proteinExistence type="predicted"/>
<evidence type="ECO:0000313" key="1">
    <source>
        <dbReference type="EMBL" id="RIV21407.1"/>
    </source>
</evidence>
<keyword evidence="2" id="KW-1185">Reference proteome</keyword>
<reference evidence="1 2" key="1">
    <citation type="submission" date="2018-08" db="EMBL/GenBank/DDBJ databases">
        <title>Fibrisoma montanum sp. nov., isolated from Danxia mountain soil.</title>
        <authorList>
            <person name="Huang Y."/>
        </authorList>
    </citation>
    <scope>NUCLEOTIDE SEQUENCE [LARGE SCALE GENOMIC DNA]</scope>
    <source>
        <strain evidence="1 2">HYT19</strain>
    </source>
</reference>
<comment type="caution">
    <text evidence="1">The sequence shown here is derived from an EMBL/GenBank/DDBJ whole genome shotgun (WGS) entry which is preliminary data.</text>
</comment>
<organism evidence="1 2">
    <name type="scientific">Fibrisoma montanum</name>
    <dbReference type="NCBI Taxonomy" id="2305895"/>
    <lineage>
        <taxon>Bacteria</taxon>
        <taxon>Pseudomonadati</taxon>
        <taxon>Bacteroidota</taxon>
        <taxon>Cytophagia</taxon>
        <taxon>Cytophagales</taxon>
        <taxon>Spirosomataceae</taxon>
        <taxon>Fibrisoma</taxon>
    </lineage>
</organism>
<dbReference type="PROSITE" id="PS51257">
    <property type="entry name" value="PROKAR_LIPOPROTEIN"/>
    <property type="match status" value="1"/>
</dbReference>